<protein>
    <recommendedName>
        <fullName evidence="3">Tetratricopeptide repeat protein</fullName>
    </recommendedName>
</protein>
<organism evidence="1 2">
    <name type="scientific">Deinococcus cavernae</name>
    <dbReference type="NCBI Taxonomy" id="2320857"/>
    <lineage>
        <taxon>Bacteria</taxon>
        <taxon>Thermotogati</taxon>
        <taxon>Deinococcota</taxon>
        <taxon>Deinococci</taxon>
        <taxon>Deinococcales</taxon>
        <taxon>Deinococcaceae</taxon>
        <taxon>Deinococcus</taxon>
    </lineage>
</organism>
<comment type="caution">
    <text evidence="1">The sequence shown here is derived from an EMBL/GenBank/DDBJ whole genome shotgun (WGS) entry which is preliminary data.</text>
</comment>
<proteinExistence type="predicted"/>
<dbReference type="AlphaFoldDB" id="A0A418VEA0"/>
<sequence length="255" mass="27983">MALGQLGQPELVLATRTSTPAGITPENFEDACDQSLARGIAARTLRQFDLANANLSVALFLSHALEMTYREQLIRIELGQLLTTQGRPDPEMLEETMSMPVQTSARRRAYGMYALAEACMAVGDYQKAMNLLAAPSGPHPDLWAFAAAVLGLEQLRDADVQAGIYTDLAYAIWALRDGTEVELPTISPNSPEAEYGTLLQAAALMRVRSMSRHARRKLEAPLNLTPDQRVWQLMGRIHAAALAERDDDVLRLGSH</sequence>
<reference evidence="1 2" key="1">
    <citation type="submission" date="2018-09" db="EMBL/GenBank/DDBJ databases">
        <authorList>
            <person name="Zhu H."/>
        </authorList>
    </citation>
    <scope>NUCLEOTIDE SEQUENCE [LARGE SCALE GENOMIC DNA]</scope>
    <source>
        <strain evidence="1 2">K2S05-167</strain>
    </source>
</reference>
<name>A0A418VEA0_9DEIO</name>
<dbReference type="EMBL" id="QYUJ01000010">
    <property type="protein sequence ID" value="RJF74415.1"/>
    <property type="molecule type" value="Genomic_DNA"/>
</dbReference>
<evidence type="ECO:0008006" key="3">
    <source>
        <dbReference type="Google" id="ProtNLM"/>
    </source>
</evidence>
<evidence type="ECO:0000313" key="1">
    <source>
        <dbReference type="EMBL" id="RJF74415.1"/>
    </source>
</evidence>
<dbReference type="Proteomes" id="UP000286287">
    <property type="component" value="Unassembled WGS sequence"/>
</dbReference>
<accession>A0A418VEA0</accession>
<evidence type="ECO:0000313" key="2">
    <source>
        <dbReference type="Proteomes" id="UP000286287"/>
    </source>
</evidence>
<keyword evidence="2" id="KW-1185">Reference proteome</keyword>
<gene>
    <name evidence="1" type="ORF">D3875_03815</name>
</gene>